<dbReference type="AlphaFoldDB" id="A0A3B0Z3L2"/>
<organism evidence="1">
    <name type="scientific">hydrothermal vent metagenome</name>
    <dbReference type="NCBI Taxonomy" id="652676"/>
    <lineage>
        <taxon>unclassified sequences</taxon>
        <taxon>metagenomes</taxon>
        <taxon>ecological metagenomes</taxon>
    </lineage>
</organism>
<reference evidence="1" key="1">
    <citation type="submission" date="2018-06" db="EMBL/GenBank/DDBJ databases">
        <authorList>
            <person name="Zhirakovskaya E."/>
        </authorList>
    </citation>
    <scope>NUCLEOTIDE SEQUENCE</scope>
</reference>
<protein>
    <submittedName>
        <fullName evidence="1">Uncharacterized protein</fullName>
    </submittedName>
</protein>
<name>A0A3B0Z3L2_9ZZZZ</name>
<gene>
    <name evidence="1" type="ORF">MNBD_GAMMA17-1742</name>
</gene>
<sequence>MSIQQKPNVGSWYINLTGQLLKVWAVSYSGSTLSKVVIEYLSGSRVVIDIDQWDLLDLEVNFEKIARRRKVEESQR</sequence>
<accession>A0A3B0Z3L2</accession>
<proteinExistence type="predicted"/>
<dbReference type="EMBL" id="UOFQ01000081">
    <property type="protein sequence ID" value="VAW87915.1"/>
    <property type="molecule type" value="Genomic_DNA"/>
</dbReference>
<evidence type="ECO:0000313" key="1">
    <source>
        <dbReference type="EMBL" id="VAW87915.1"/>
    </source>
</evidence>